<dbReference type="AlphaFoldDB" id="A0A9D4L7M1"/>
<keyword evidence="2" id="KW-1185">Reference proteome</keyword>
<sequence length="65" mass="7000">MKGGCRGHYQEGSPDPILLSQVGQTRQALDRLAQSHLVCEDPVDALVIQTGQPIHALQVIQLVIG</sequence>
<dbReference type="EMBL" id="JAIWYP010000003">
    <property type="protein sequence ID" value="KAH3851936.1"/>
    <property type="molecule type" value="Genomic_DNA"/>
</dbReference>
<name>A0A9D4L7M1_DREPO</name>
<evidence type="ECO:0000313" key="1">
    <source>
        <dbReference type="EMBL" id="KAH3851936.1"/>
    </source>
</evidence>
<proteinExistence type="predicted"/>
<comment type="caution">
    <text evidence="1">The sequence shown here is derived from an EMBL/GenBank/DDBJ whole genome shotgun (WGS) entry which is preliminary data.</text>
</comment>
<accession>A0A9D4L7M1</accession>
<reference evidence="1" key="2">
    <citation type="submission" date="2020-11" db="EMBL/GenBank/DDBJ databases">
        <authorList>
            <person name="McCartney M.A."/>
            <person name="Auch B."/>
            <person name="Kono T."/>
            <person name="Mallez S."/>
            <person name="Becker A."/>
            <person name="Gohl D.M."/>
            <person name="Silverstein K.A.T."/>
            <person name="Koren S."/>
            <person name="Bechman K.B."/>
            <person name="Herman A."/>
            <person name="Abrahante J.E."/>
            <person name="Garbe J."/>
        </authorList>
    </citation>
    <scope>NUCLEOTIDE SEQUENCE</scope>
    <source>
        <strain evidence="1">Duluth1</strain>
        <tissue evidence="1">Whole animal</tissue>
    </source>
</reference>
<organism evidence="1 2">
    <name type="scientific">Dreissena polymorpha</name>
    <name type="common">Zebra mussel</name>
    <name type="synonym">Mytilus polymorpha</name>
    <dbReference type="NCBI Taxonomy" id="45954"/>
    <lineage>
        <taxon>Eukaryota</taxon>
        <taxon>Metazoa</taxon>
        <taxon>Spiralia</taxon>
        <taxon>Lophotrochozoa</taxon>
        <taxon>Mollusca</taxon>
        <taxon>Bivalvia</taxon>
        <taxon>Autobranchia</taxon>
        <taxon>Heteroconchia</taxon>
        <taxon>Euheterodonta</taxon>
        <taxon>Imparidentia</taxon>
        <taxon>Neoheterodontei</taxon>
        <taxon>Myida</taxon>
        <taxon>Dreissenoidea</taxon>
        <taxon>Dreissenidae</taxon>
        <taxon>Dreissena</taxon>
    </lineage>
</organism>
<dbReference type="Proteomes" id="UP000828390">
    <property type="component" value="Unassembled WGS sequence"/>
</dbReference>
<gene>
    <name evidence="1" type="ORF">DPMN_094423</name>
</gene>
<protein>
    <submittedName>
        <fullName evidence="1">Uncharacterized protein</fullName>
    </submittedName>
</protein>
<reference evidence="1" key="1">
    <citation type="journal article" date="2019" name="bioRxiv">
        <title>The Genome of the Zebra Mussel, Dreissena polymorpha: A Resource for Invasive Species Research.</title>
        <authorList>
            <person name="McCartney M.A."/>
            <person name="Auch B."/>
            <person name="Kono T."/>
            <person name="Mallez S."/>
            <person name="Zhang Y."/>
            <person name="Obille A."/>
            <person name="Becker A."/>
            <person name="Abrahante J.E."/>
            <person name="Garbe J."/>
            <person name="Badalamenti J.P."/>
            <person name="Herman A."/>
            <person name="Mangelson H."/>
            <person name="Liachko I."/>
            <person name="Sullivan S."/>
            <person name="Sone E.D."/>
            <person name="Koren S."/>
            <person name="Silverstein K.A.T."/>
            <person name="Beckman K.B."/>
            <person name="Gohl D.M."/>
        </authorList>
    </citation>
    <scope>NUCLEOTIDE SEQUENCE</scope>
    <source>
        <strain evidence="1">Duluth1</strain>
        <tissue evidence="1">Whole animal</tissue>
    </source>
</reference>
<evidence type="ECO:0000313" key="2">
    <source>
        <dbReference type="Proteomes" id="UP000828390"/>
    </source>
</evidence>